<dbReference type="SMART" id="SM00105">
    <property type="entry name" value="ArfGap"/>
    <property type="match status" value="1"/>
</dbReference>
<feature type="domain" description="Arf-GAP" evidence="8">
    <location>
        <begin position="627"/>
        <end position="737"/>
    </location>
</feature>
<dbReference type="InterPro" id="IPR037278">
    <property type="entry name" value="ARFGAP/RecO"/>
</dbReference>
<feature type="transmembrane region" description="Helical" evidence="7">
    <location>
        <begin position="377"/>
        <end position="395"/>
    </location>
</feature>
<feature type="transmembrane region" description="Helical" evidence="7">
    <location>
        <begin position="240"/>
        <end position="262"/>
    </location>
</feature>
<dbReference type="PROSITE" id="PS50115">
    <property type="entry name" value="ARFGAP"/>
    <property type="match status" value="1"/>
</dbReference>
<dbReference type="PRINTS" id="PR00405">
    <property type="entry name" value="REVINTRACTNG"/>
</dbReference>
<dbReference type="SUPFAM" id="SSF57863">
    <property type="entry name" value="ArfGap/RecO-like zinc finger"/>
    <property type="match status" value="1"/>
</dbReference>
<dbReference type="InterPro" id="IPR001164">
    <property type="entry name" value="ArfGAP_dom"/>
</dbReference>
<feature type="compositionally biased region" description="Low complexity" evidence="6">
    <location>
        <begin position="830"/>
        <end position="841"/>
    </location>
</feature>
<feature type="compositionally biased region" description="Low complexity" evidence="6">
    <location>
        <begin position="901"/>
        <end position="920"/>
    </location>
</feature>
<feature type="transmembrane region" description="Helical" evidence="7">
    <location>
        <begin position="143"/>
        <end position="167"/>
    </location>
</feature>
<evidence type="ECO:0000256" key="5">
    <source>
        <dbReference type="PROSITE-ProRule" id="PRU00288"/>
    </source>
</evidence>
<feature type="region of interest" description="Disordered" evidence="6">
    <location>
        <begin position="886"/>
        <end position="942"/>
    </location>
</feature>
<evidence type="ECO:0000259" key="8">
    <source>
        <dbReference type="PROSITE" id="PS50115"/>
    </source>
</evidence>
<feature type="region of interest" description="Disordered" evidence="6">
    <location>
        <begin position="755"/>
        <end position="852"/>
    </location>
</feature>
<name>A0A6A7B577_9PLEO</name>
<feature type="non-terminal residue" evidence="9">
    <location>
        <position position="1"/>
    </location>
</feature>
<evidence type="ECO:0000313" key="9">
    <source>
        <dbReference type="EMBL" id="KAF2850493.1"/>
    </source>
</evidence>
<evidence type="ECO:0000256" key="3">
    <source>
        <dbReference type="ARBA" id="ARBA00022771"/>
    </source>
</evidence>
<dbReference type="PANTHER" id="PTHR45686">
    <property type="entry name" value="ADP-RIBOSYLATION FACTOR GTPASE ACTIVATING PROTEIN 3, ISOFORM H-RELATED"/>
    <property type="match status" value="1"/>
</dbReference>
<dbReference type="InterPro" id="IPR038508">
    <property type="entry name" value="ArfGAP_dom_sf"/>
</dbReference>
<evidence type="ECO:0000256" key="6">
    <source>
        <dbReference type="SAM" id="MobiDB-lite"/>
    </source>
</evidence>
<proteinExistence type="predicted"/>
<evidence type="ECO:0000256" key="4">
    <source>
        <dbReference type="ARBA" id="ARBA00022833"/>
    </source>
</evidence>
<keyword evidence="7" id="KW-0472">Membrane</keyword>
<feature type="transmembrane region" description="Helical" evidence="7">
    <location>
        <begin position="115"/>
        <end position="137"/>
    </location>
</feature>
<dbReference type="GO" id="GO:0048205">
    <property type="term" value="P:COPI coating of Golgi vesicle"/>
    <property type="evidence" value="ECO:0007669"/>
    <property type="project" value="TreeGrafter"/>
</dbReference>
<keyword evidence="3 5" id="KW-0863">Zinc-finger</keyword>
<dbReference type="PANTHER" id="PTHR45686:SF4">
    <property type="entry name" value="ADP-RIBOSYLATION FACTOR GTPASE ACTIVATING PROTEIN 3, ISOFORM H"/>
    <property type="match status" value="1"/>
</dbReference>
<dbReference type="Gene3D" id="1.10.220.150">
    <property type="entry name" value="Arf GTPase activating protein"/>
    <property type="match status" value="1"/>
</dbReference>
<dbReference type="GO" id="GO:0005096">
    <property type="term" value="F:GTPase activator activity"/>
    <property type="evidence" value="ECO:0007669"/>
    <property type="project" value="UniProtKB-KW"/>
</dbReference>
<dbReference type="GO" id="GO:0000139">
    <property type="term" value="C:Golgi membrane"/>
    <property type="evidence" value="ECO:0007669"/>
    <property type="project" value="GOC"/>
</dbReference>
<feature type="transmembrane region" description="Helical" evidence="7">
    <location>
        <begin position="179"/>
        <end position="197"/>
    </location>
</feature>
<feature type="region of interest" description="Disordered" evidence="6">
    <location>
        <begin position="959"/>
        <end position="987"/>
    </location>
</feature>
<accession>A0A6A7B577</accession>
<feature type="transmembrane region" description="Helical" evidence="7">
    <location>
        <begin position="326"/>
        <end position="345"/>
    </location>
</feature>
<dbReference type="Pfam" id="PF01412">
    <property type="entry name" value="ArfGap"/>
    <property type="match status" value="1"/>
</dbReference>
<reference evidence="9" key="1">
    <citation type="submission" date="2020-01" db="EMBL/GenBank/DDBJ databases">
        <authorList>
            <consortium name="DOE Joint Genome Institute"/>
            <person name="Haridas S."/>
            <person name="Albert R."/>
            <person name="Binder M."/>
            <person name="Bloem J."/>
            <person name="Labutti K."/>
            <person name="Salamov A."/>
            <person name="Andreopoulos B."/>
            <person name="Baker S.E."/>
            <person name="Barry K."/>
            <person name="Bills G."/>
            <person name="Bluhm B.H."/>
            <person name="Cannon C."/>
            <person name="Castanera R."/>
            <person name="Culley D.E."/>
            <person name="Daum C."/>
            <person name="Ezra D."/>
            <person name="Gonzalez J.B."/>
            <person name="Henrissat B."/>
            <person name="Kuo A."/>
            <person name="Liang C."/>
            <person name="Lipzen A."/>
            <person name="Lutzoni F."/>
            <person name="Magnuson J."/>
            <person name="Mondo S."/>
            <person name="Nolan M."/>
            <person name="Ohm R."/>
            <person name="Pangilinan J."/>
            <person name="Park H.-J."/>
            <person name="Ramirez L."/>
            <person name="Alfaro M."/>
            <person name="Sun H."/>
            <person name="Tritt A."/>
            <person name="Yoshinaga Y."/>
            <person name="Zwiers L.-H."/>
            <person name="Turgeon B.G."/>
            <person name="Goodwin S.B."/>
            <person name="Spatafora J.W."/>
            <person name="Crous P.W."/>
            <person name="Grigoriev I.V."/>
        </authorList>
    </citation>
    <scope>NUCLEOTIDE SEQUENCE</scope>
    <source>
        <strain evidence="9">IPT5</strain>
    </source>
</reference>
<evidence type="ECO:0000256" key="1">
    <source>
        <dbReference type="ARBA" id="ARBA00022468"/>
    </source>
</evidence>
<dbReference type="Proteomes" id="UP000799423">
    <property type="component" value="Unassembled WGS sequence"/>
</dbReference>
<gene>
    <name evidence="9" type="ORF">T440DRAFT_396704</name>
</gene>
<feature type="transmembrane region" description="Helical" evidence="7">
    <location>
        <begin position="514"/>
        <end position="539"/>
    </location>
</feature>
<evidence type="ECO:0000256" key="7">
    <source>
        <dbReference type="SAM" id="Phobius"/>
    </source>
</evidence>
<evidence type="ECO:0000256" key="2">
    <source>
        <dbReference type="ARBA" id="ARBA00022723"/>
    </source>
</evidence>
<dbReference type="AlphaFoldDB" id="A0A6A7B577"/>
<keyword evidence="7" id="KW-1133">Transmembrane helix</keyword>
<dbReference type="OrthoDB" id="983479at2759"/>
<feature type="transmembrane region" description="Helical" evidence="7">
    <location>
        <begin position="551"/>
        <end position="579"/>
    </location>
</feature>
<feature type="compositionally biased region" description="Low complexity" evidence="6">
    <location>
        <begin position="475"/>
        <end position="485"/>
    </location>
</feature>
<dbReference type="FunFam" id="1.10.220.150:FF:000013">
    <property type="entry name" value="Putative Arf GTPase-activating protein"/>
    <property type="match status" value="1"/>
</dbReference>
<keyword evidence="1" id="KW-0343">GTPase activation</keyword>
<keyword evidence="2" id="KW-0479">Metal-binding</keyword>
<feature type="transmembrane region" description="Helical" evidence="7">
    <location>
        <begin position="45"/>
        <end position="68"/>
    </location>
</feature>
<keyword evidence="10" id="KW-1185">Reference proteome</keyword>
<keyword evidence="4" id="KW-0862">Zinc</keyword>
<dbReference type="CDD" id="cd08831">
    <property type="entry name" value="ArfGap_ArfGap2_3_like"/>
    <property type="match status" value="1"/>
</dbReference>
<evidence type="ECO:0000313" key="10">
    <source>
        <dbReference type="Proteomes" id="UP000799423"/>
    </source>
</evidence>
<dbReference type="GO" id="GO:0008270">
    <property type="term" value="F:zinc ion binding"/>
    <property type="evidence" value="ECO:0007669"/>
    <property type="project" value="UniProtKB-KW"/>
</dbReference>
<feature type="transmembrane region" description="Helical" evidence="7">
    <location>
        <begin position="300"/>
        <end position="320"/>
    </location>
</feature>
<organism evidence="9 10">
    <name type="scientific">Plenodomus tracheiphilus IPT5</name>
    <dbReference type="NCBI Taxonomy" id="1408161"/>
    <lineage>
        <taxon>Eukaryota</taxon>
        <taxon>Fungi</taxon>
        <taxon>Dikarya</taxon>
        <taxon>Ascomycota</taxon>
        <taxon>Pezizomycotina</taxon>
        <taxon>Dothideomycetes</taxon>
        <taxon>Pleosporomycetidae</taxon>
        <taxon>Pleosporales</taxon>
        <taxon>Pleosporineae</taxon>
        <taxon>Leptosphaeriaceae</taxon>
        <taxon>Plenodomus</taxon>
    </lineage>
</organism>
<feature type="region of interest" description="Disordered" evidence="6">
    <location>
        <begin position="457"/>
        <end position="490"/>
    </location>
</feature>
<keyword evidence="7" id="KW-0812">Transmembrane</keyword>
<sequence length="1094" mass="120257">IAHDLAMDEPVTHCQASNCSWLHLSNLTALQDVPPLHPNPELSGIGVVLGFSISAYLTIVLLLLHYLTVHDFERTSSRAGGYTNPIDRGILGVFRGRIISWKPSRRFEYAMEKSVLILSDLNLVTGISLLIAAYSQIRCGISAYHWQIMVFEAWFASFSFVSAMTFLEGYMQTNRSMRIIRVVSICILGTLLVAALLPTGSSMWLNQYPNDREGFYPSLSTVCFYRELTMKRFRRQSPKLWSMAFSVIVVVVSYVHCIFRLFEPIAGTSRKYIRQWPGSKAKRTLHFLERKSTSQRLPAYLLYVPYLVLYVVFVAARAFYDIAESMLLEIIWLIFAMAWGTIKIWTTRQSATYNFNGLDYTENHEILEENVWSFGQTLPLVLLLLPLLSMAQAYLDNDAKALETAHQLRTVEDGDNVVPVADASLHRDGMTANDEDWRLSSTPSITTCNGNNLPSLQIPSACNTTREKSPRPRVAPRSPTSTTSTPPLPPKRLVDLPTFPYPSFTSNPWYKDHIFLLLCQILMVAGFALWVLTAINNVFGIAAILRNRIFLMWTLGIVPLASLLHLAFWYTAALIVGQWPGAKEWLTGQGAYGAREGLIWWRRITLGMVQPFLAVLTMALATKTQSQHIFTKLKAKPANKICFDCGAKNPTWSSVPFGIYLCLDCSSNHRNMGVHISFVRSTNLDIWQWDQLRIMKVGGNESATKYFQSHGGSAALASKDHKAKYTSNAATKYKEELTRRCAADARLYPEEVVITDAPDAAGSEGNSTPAGEDDDFFSSWDKPTIKRPSNPPSRTGTPRVGSPFLKPGANGNGTDRPKSPLVGASGSSTPAAVPAVKPAVARKTTGGAAPKKNILGAKKKGLGAKKVVADSGLDFEEAERKAREEAERIEKLGYDPDAEAAEAASTKTKAPEASTIVSPTPVSPPRGGFGSTSKPERSSQDMERLGMGVARLGFGQIGAGKKPAAQQKTMGGFGSVSKPAQDDSEKYARGRFGTQKGIGSDEFFGRNAFDPSATAQAKERLSGFEGATSISSNAYFGRPEDDVAEEDYGDLETAAKDFVRKFGLTAGDDLENLSNMLGEGATKLQGAVRNYLNS</sequence>
<dbReference type="EMBL" id="MU006306">
    <property type="protein sequence ID" value="KAF2850493.1"/>
    <property type="molecule type" value="Genomic_DNA"/>
</dbReference>
<protein>
    <submittedName>
        <fullName evidence="9">ArfGap-domain-containing protein</fullName>
    </submittedName>
</protein>